<comment type="caution">
    <text evidence="2">The sequence shown here is derived from an EMBL/GenBank/DDBJ whole genome shotgun (WGS) entry which is preliminary data.</text>
</comment>
<feature type="region of interest" description="Disordered" evidence="1">
    <location>
        <begin position="189"/>
        <end position="209"/>
    </location>
</feature>
<dbReference type="RefSeq" id="WP_337711748.1">
    <property type="nucleotide sequence ID" value="NZ_JBBEGL010000001.1"/>
</dbReference>
<gene>
    <name evidence="2" type="ORF">WCD41_02250</name>
</gene>
<evidence type="ECO:0000256" key="1">
    <source>
        <dbReference type="SAM" id="MobiDB-lite"/>
    </source>
</evidence>
<reference evidence="2 3" key="1">
    <citation type="submission" date="2024-03" db="EMBL/GenBank/DDBJ databases">
        <title>Actinomycetospora sp. OC33-EN06, a novel actinomycete isolated from wild orchid (Aerides multiflora).</title>
        <authorList>
            <person name="Suriyachadkun C."/>
        </authorList>
    </citation>
    <scope>NUCLEOTIDE SEQUENCE [LARGE SCALE GENOMIC DNA]</scope>
    <source>
        <strain evidence="2 3">OC33-EN06</strain>
    </source>
</reference>
<evidence type="ECO:0000313" key="2">
    <source>
        <dbReference type="EMBL" id="MEJ2885257.1"/>
    </source>
</evidence>
<feature type="region of interest" description="Disordered" evidence="1">
    <location>
        <begin position="5"/>
        <end position="39"/>
    </location>
</feature>
<proteinExistence type="predicted"/>
<sequence>MLRCAPGKRRLSAGRAHGGRRRATGCGRSPWSTARSTGAWPSASAPCLDEVRAATPTVGALLALDADPAGVLDRAGTRAVLDAALAVRADELVAAAARAGRAAAIAAAHEAGDRWVVLDETAGTTQRTVEMHLASGLALVATADPYAGDEPYTLGEAVLDVTTGDPIADGDGGDVSFADAAAWRDARARRREEIDSRLDGGDTMLSDKR</sequence>
<organism evidence="2 3">
    <name type="scientific">Actinomycetospora aeridis</name>
    <dbReference type="NCBI Taxonomy" id="3129231"/>
    <lineage>
        <taxon>Bacteria</taxon>
        <taxon>Bacillati</taxon>
        <taxon>Actinomycetota</taxon>
        <taxon>Actinomycetes</taxon>
        <taxon>Pseudonocardiales</taxon>
        <taxon>Pseudonocardiaceae</taxon>
        <taxon>Actinomycetospora</taxon>
    </lineage>
</organism>
<dbReference type="EMBL" id="JBBEGL010000001">
    <property type="protein sequence ID" value="MEJ2885257.1"/>
    <property type="molecule type" value="Genomic_DNA"/>
</dbReference>
<feature type="compositionally biased region" description="Basic residues" evidence="1">
    <location>
        <begin position="5"/>
        <end position="23"/>
    </location>
</feature>
<accession>A0ABU8MYQ1</accession>
<protein>
    <submittedName>
        <fullName evidence="2">Uncharacterized protein</fullName>
    </submittedName>
</protein>
<evidence type="ECO:0000313" key="3">
    <source>
        <dbReference type="Proteomes" id="UP001370100"/>
    </source>
</evidence>
<keyword evidence="3" id="KW-1185">Reference proteome</keyword>
<dbReference type="Proteomes" id="UP001370100">
    <property type="component" value="Unassembled WGS sequence"/>
</dbReference>
<name>A0ABU8MYQ1_9PSEU</name>